<keyword evidence="3" id="KW-0106">Calcium</keyword>
<accession>A0A7S1XLG3</accession>
<dbReference type="SMART" id="SM00054">
    <property type="entry name" value="EFh"/>
    <property type="match status" value="2"/>
</dbReference>
<dbReference type="PROSITE" id="PS00018">
    <property type="entry name" value="EF_HAND_1"/>
    <property type="match status" value="2"/>
</dbReference>
<evidence type="ECO:0000256" key="1">
    <source>
        <dbReference type="ARBA" id="ARBA00022723"/>
    </source>
</evidence>
<gene>
    <name evidence="5" type="ORF">PPAR1163_LOCUS3370</name>
</gene>
<dbReference type="SUPFAM" id="SSF47473">
    <property type="entry name" value="EF-hand"/>
    <property type="match status" value="1"/>
</dbReference>
<feature type="domain" description="EF-hand" evidence="4">
    <location>
        <begin position="101"/>
        <end position="136"/>
    </location>
</feature>
<keyword evidence="1" id="KW-0479">Metal-binding</keyword>
<reference evidence="5" key="1">
    <citation type="submission" date="2021-01" db="EMBL/GenBank/DDBJ databases">
        <authorList>
            <person name="Corre E."/>
            <person name="Pelletier E."/>
            <person name="Niang G."/>
            <person name="Scheremetjew M."/>
            <person name="Finn R."/>
            <person name="Kale V."/>
            <person name="Holt S."/>
            <person name="Cochrane G."/>
            <person name="Meng A."/>
            <person name="Brown T."/>
            <person name="Cohen L."/>
        </authorList>
    </citation>
    <scope>NUCLEOTIDE SEQUENCE</scope>
    <source>
        <strain evidence="5">CCMP2877</strain>
    </source>
</reference>
<dbReference type="PROSITE" id="PS50222">
    <property type="entry name" value="EF_HAND_2"/>
    <property type="match status" value="2"/>
</dbReference>
<feature type="domain" description="EF-hand" evidence="4">
    <location>
        <begin position="65"/>
        <end position="100"/>
    </location>
</feature>
<protein>
    <recommendedName>
        <fullName evidence="4">EF-hand domain-containing protein</fullName>
    </recommendedName>
</protein>
<name>A0A7S1XLG3_9STRA</name>
<proteinExistence type="predicted"/>
<dbReference type="InterPro" id="IPR018247">
    <property type="entry name" value="EF_Hand_1_Ca_BS"/>
</dbReference>
<organism evidence="5">
    <name type="scientific">Phaeomonas parva</name>
    <dbReference type="NCBI Taxonomy" id="124430"/>
    <lineage>
        <taxon>Eukaryota</taxon>
        <taxon>Sar</taxon>
        <taxon>Stramenopiles</taxon>
        <taxon>Ochrophyta</taxon>
        <taxon>Pinguiophyceae</taxon>
        <taxon>Pinguiochrysidales</taxon>
        <taxon>Pinguiochrysidaceae</taxon>
        <taxon>Phaeomonas</taxon>
    </lineage>
</organism>
<dbReference type="Gene3D" id="1.10.238.10">
    <property type="entry name" value="EF-hand"/>
    <property type="match status" value="1"/>
</dbReference>
<dbReference type="InterPro" id="IPR002048">
    <property type="entry name" value="EF_hand_dom"/>
</dbReference>
<dbReference type="AlphaFoldDB" id="A0A7S1XLG3"/>
<evidence type="ECO:0000259" key="4">
    <source>
        <dbReference type="PROSITE" id="PS50222"/>
    </source>
</evidence>
<sequence>MGCGSSLSNNMGIDGGQFDTLKAIAKGLDIPKKDVNKFFTLFMDIDLDNSGMVSVSEFLAYFDIDKTQFSRYTFSVMDKDDDGLLNFPEFISSLYYYCSYNYDGLVKYAFDIYDRDGSGSLEVDEIHTLVKFVYGKKELDDRTMRIINRNPKP</sequence>
<evidence type="ECO:0000313" key="5">
    <source>
        <dbReference type="EMBL" id="CAD9245022.1"/>
    </source>
</evidence>
<evidence type="ECO:0000256" key="2">
    <source>
        <dbReference type="ARBA" id="ARBA00022737"/>
    </source>
</evidence>
<evidence type="ECO:0000256" key="3">
    <source>
        <dbReference type="ARBA" id="ARBA00022837"/>
    </source>
</evidence>
<dbReference type="EMBL" id="HBGJ01005477">
    <property type="protein sequence ID" value="CAD9245022.1"/>
    <property type="molecule type" value="Transcribed_RNA"/>
</dbReference>
<dbReference type="PANTHER" id="PTHR45942">
    <property type="entry name" value="PROTEIN PHOSPATASE 3 REGULATORY SUBUNIT B ALPHA ISOFORM TYPE 1"/>
    <property type="match status" value="1"/>
</dbReference>
<dbReference type="PRINTS" id="PR00450">
    <property type="entry name" value="RECOVERIN"/>
</dbReference>
<dbReference type="InterPro" id="IPR011992">
    <property type="entry name" value="EF-hand-dom_pair"/>
</dbReference>
<dbReference type="Pfam" id="PF13405">
    <property type="entry name" value="EF-hand_6"/>
    <property type="match status" value="1"/>
</dbReference>
<dbReference type="GO" id="GO:0005509">
    <property type="term" value="F:calcium ion binding"/>
    <property type="evidence" value="ECO:0007669"/>
    <property type="project" value="InterPro"/>
</dbReference>
<dbReference type="Pfam" id="PF13202">
    <property type="entry name" value="EF-hand_5"/>
    <property type="match status" value="2"/>
</dbReference>
<keyword evidence="2" id="KW-0677">Repeat</keyword>